<reference evidence="2" key="1">
    <citation type="journal article" date="2022" name="bioRxiv">
        <title>Sequencing and chromosome-scale assembly of the giantPleurodeles waltlgenome.</title>
        <authorList>
            <person name="Brown T."/>
            <person name="Elewa A."/>
            <person name="Iarovenko S."/>
            <person name="Subramanian E."/>
            <person name="Araus A.J."/>
            <person name="Petzold A."/>
            <person name="Susuki M."/>
            <person name="Suzuki K.-i.T."/>
            <person name="Hayashi T."/>
            <person name="Toyoda A."/>
            <person name="Oliveira C."/>
            <person name="Osipova E."/>
            <person name="Leigh N.D."/>
            <person name="Simon A."/>
            <person name="Yun M.H."/>
        </authorList>
    </citation>
    <scope>NUCLEOTIDE SEQUENCE</scope>
    <source>
        <strain evidence="2">20211129_DDA</strain>
        <tissue evidence="2">Liver</tissue>
    </source>
</reference>
<feature type="compositionally biased region" description="Basic and acidic residues" evidence="1">
    <location>
        <begin position="139"/>
        <end position="152"/>
    </location>
</feature>
<evidence type="ECO:0000313" key="3">
    <source>
        <dbReference type="Proteomes" id="UP001066276"/>
    </source>
</evidence>
<dbReference type="EMBL" id="JANPWB010000010">
    <property type="protein sequence ID" value="KAJ1137676.1"/>
    <property type="molecule type" value="Genomic_DNA"/>
</dbReference>
<protein>
    <submittedName>
        <fullName evidence="2">Uncharacterized protein</fullName>
    </submittedName>
</protein>
<dbReference type="Proteomes" id="UP001066276">
    <property type="component" value="Chromosome 6"/>
</dbReference>
<sequence length="344" mass="36448">MVMYGSRDGVHRRGRDRHFPSVHSLATWPSTGEDLHCMCCCDLCLEQTMARVTRDGSPCLHRGGVVETGRWGQLPSEKGNMACHRQGRADPGGLRQAEHPLLETVGGPETLGMEDHGGPAGDGLPMRKGYPIFWRRSGGTRDGRAASHRVQEAESTDGEGNSGTEGGGAPQRRLEGAVQTVIPPPMEAPWWWRTPRAHPTGTAANPVSVPAPPSQQHLSVFPVQAHPGGWASPLPPGTSGPAPVSPAALSEEAIELLRSISVGQSTIVNAIQGLAAYLQQTNAFLEGIHSGMAAQQRSIQALASSLMAAIVPVPSLPLQLPLPNPIPFNLNLSQAHSQTSMHTG</sequence>
<organism evidence="2 3">
    <name type="scientific">Pleurodeles waltl</name>
    <name type="common">Iberian ribbed newt</name>
    <dbReference type="NCBI Taxonomy" id="8319"/>
    <lineage>
        <taxon>Eukaryota</taxon>
        <taxon>Metazoa</taxon>
        <taxon>Chordata</taxon>
        <taxon>Craniata</taxon>
        <taxon>Vertebrata</taxon>
        <taxon>Euteleostomi</taxon>
        <taxon>Amphibia</taxon>
        <taxon>Batrachia</taxon>
        <taxon>Caudata</taxon>
        <taxon>Salamandroidea</taxon>
        <taxon>Salamandridae</taxon>
        <taxon>Pleurodelinae</taxon>
        <taxon>Pleurodeles</taxon>
    </lineage>
</organism>
<feature type="region of interest" description="Disordered" evidence="1">
    <location>
        <begin position="195"/>
        <end position="215"/>
    </location>
</feature>
<name>A0AAV7QAU2_PLEWA</name>
<evidence type="ECO:0000256" key="1">
    <source>
        <dbReference type="SAM" id="MobiDB-lite"/>
    </source>
</evidence>
<evidence type="ECO:0000313" key="2">
    <source>
        <dbReference type="EMBL" id="KAJ1137676.1"/>
    </source>
</evidence>
<comment type="caution">
    <text evidence="2">The sequence shown here is derived from an EMBL/GenBank/DDBJ whole genome shotgun (WGS) entry which is preliminary data.</text>
</comment>
<feature type="compositionally biased region" description="Gly residues" evidence="1">
    <location>
        <begin position="160"/>
        <end position="169"/>
    </location>
</feature>
<accession>A0AAV7QAU2</accession>
<feature type="region of interest" description="Disordered" evidence="1">
    <location>
        <begin position="135"/>
        <end position="173"/>
    </location>
</feature>
<gene>
    <name evidence="2" type="ORF">NDU88_004074</name>
</gene>
<dbReference type="AlphaFoldDB" id="A0AAV7QAU2"/>
<keyword evidence="3" id="KW-1185">Reference proteome</keyword>
<proteinExistence type="predicted"/>